<gene>
    <name evidence="15" type="ORF">NLU13_1393</name>
</gene>
<keyword evidence="16" id="KW-1185">Reference proteome</keyword>
<dbReference type="GO" id="GO:0000981">
    <property type="term" value="F:DNA-binding transcription factor activity, RNA polymerase II-specific"/>
    <property type="evidence" value="ECO:0007669"/>
    <property type="project" value="TreeGrafter"/>
</dbReference>
<keyword evidence="7" id="KW-0805">Transcription regulation</keyword>
<evidence type="ECO:0000256" key="10">
    <source>
        <dbReference type="ARBA" id="ARBA00023242"/>
    </source>
</evidence>
<dbReference type="GO" id="GO:0005737">
    <property type="term" value="C:cytoplasm"/>
    <property type="evidence" value="ECO:0007669"/>
    <property type="project" value="UniProtKB-SubCell"/>
</dbReference>
<proteinExistence type="predicted"/>
<keyword evidence="5" id="KW-0597">Phosphoprotein</keyword>
<dbReference type="AlphaFoldDB" id="A0AA39LCB6"/>
<reference evidence="15" key="1">
    <citation type="submission" date="2022-10" db="EMBL/GenBank/DDBJ databases">
        <title>Determination and structural analysis of whole genome sequence of Sarocladium strictum F4-1.</title>
        <authorList>
            <person name="Hu L."/>
            <person name="Jiang Y."/>
        </authorList>
    </citation>
    <scope>NUCLEOTIDE SEQUENCE</scope>
    <source>
        <strain evidence="15">F4-1</strain>
    </source>
</reference>
<evidence type="ECO:0000256" key="11">
    <source>
        <dbReference type="ARBA" id="ARBA00039893"/>
    </source>
</evidence>
<accession>A0AA39LCB6</accession>
<feature type="DNA-binding region" description="Fork-head" evidence="12">
    <location>
        <begin position="194"/>
        <end position="299"/>
    </location>
</feature>
<dbReference type="PANTHER" id="PTHR45767:SF2">
    <property type="entry name" value="FORKHEAD BOX PROTEIN O"/>
    <property type="match status" value="1"/>
</dbReference>
<sequence length="556" mass="60013">MPVMRTRAFYNLAAGDQDHEVAHSATASPTVGALELPDQDHFTSFSEDHLFDGISFCLSEGPTQLVPTEEEAWPAFSVVSSPVSSDSSPFTPAEDIFCPPSPYSGLPKPNEPLQASISYSSIYELHNLAAEGVMQSPASYYPNSPTDSFAEPGIPPLPQPLTSPPLAPYQIESNNMEVTSAPRPAVAGPPKHTNGDRPYAQLLRDCFMSRPDHSMSLKDIYKWFQENTTKSSSGGTGWQNSIRHNLSMNAAFIKQDANSVPLTAGTRKGSLRNRSTIWTMEKWAVEDRVQSTTRYRKTNSSRKPVAHKNVRYPNRAHAFGLPNYVLAGNEFNTSNGMDRAAAGRRGGVATRHARERQRVELQRQQHVNHMQSSDLSQMGQSGWNVPRACISNMISGFGLPDHFRMGGNSPDVPGYVGMQGGVHIGQPQIYTQQLPLPSHPHTLGLNSGHESTSTAHVSPNQGHHGISLGYVPNADMRCGAGVGSPQQDHQQASGHQQHNGGFTYAHHGGPGDYSGVNVVHSAHQPPPMAGPNTPSFGTTDKGLKSWGTVHSGAGGA</sequence>
<dbReference type="Proteomes" id="UP001175261">
    <property type="component" value="Unassembled WGS sequence"/>
</dbReference>
<keyword evidence="6" id="KW-0341">Growth regulation</keyword>
<dbReference type="PROSITE" id="PS00658">
    <property type="entry name" value="FORK_HEAD_2"/>
    <property type="match status" value="1"/>
</dbReference>
<dbReference type="SMART" id="SM00339">
    <property type="entry name" value="FH"/>
    <property type="match status" value="1"/>
</dbReference>
<evidence type="ECO:0000256" key="3">
    <source>
        <dbReference type="ARBA" id="ARBA00022473"/>
    </source>
</evidence>
<dbReference type="GO" id="GO:0005634">
    <property type="term" value="C:nucleus"/>
    <property type="evidence" value="ECO:0007669"/>
    <property type="project" value="UniProtKB-SubCell"/>
</dbReference>
<protein>
    <recommendedName>
        <fullName evidence="11">Forkhead box protein O</fullName>
    </recommendedName>
</protein>
<dbReference type="SUPFAM" id="SSF46785">
    <property type="entry name" value="Winged helix' DNA-binding domain"/>
    <property type="match status" value="1"/>
</dbReference>
<comment type="caution">
    <text evidence="15">The sequence shown here is derived from an EMBL/GenBank/DDBJ whole genome shotgun (WGS) entry which is preliminary data.</text>
</comment>
<dbReference type="InterPro" id="IPR030456">
    <property type="entry name" value="TF_fork_head_CS_2"/>
</dbReference>
<dbReference type="InterPro" id="IPR001766">
    <property type="entry name" value="Fork_head_dom"/>
</dbReference>
<evidence type="ECO:0000256" key="4">
    <source>
        <dbReference type="ARBA" id="ARBA00022490"/>
    </source>
</evidence>
<evidence type="ECO:0000256" key="2">
    <source>
        <dbReference type="ARBA" id="ARBA00004496"/>
    </source>
</evidence>
<name>A0AA39LCB6_SARSR</name>
<dbReference type="InterPro" id="IPR036388">
    <property type="entry name" value="WH-like_DNA-bd_sf"/>
</dbReference>
<keyword evidence="3" id="KW-0217">Developmental protein</keyword>
<dbReference type="GO" id="GO:0000978">
    <property type="term" value="F:RNA polymerase II cis-regulatory region sequence-specific DNA binding"/>
    <property type="evidence" value="ECO:0007669"/>
    <property type="project" value="TreeGrafter"/>
</dbReference>
<keyword evidence="4" id="KW-0963">Cytoplasm</keyword>
<dbReference type="EMBL" id="JAPDFR010000001">
    <property type="protein sequence ID" value="KAK0391895.1"/>
    <property type="molecule type" value="Genomic_DNA"/>
</dbReference>
<dbReference type="InterPro" id="IPR036390">
    <property type="entry name" value="WH_DNA-bd_sf"/>
</dbReference>
<organism evidence="15 16">
    <name type="scientific">Sarocladium strictum</name>
    <name type="common">Black bundle disease fungus</name>
    <name type="synonym">Acremonium strictum</name>
    <dbReference type="NCBI Taxonomy" id="5046"/>
    <lineage>
        <taxon>Eukaryota</taxon>
        <taxon>Fungi</taxon>
        <taxon>Dikarya</taxon>
        <taxon>Ascomycota</taxon>
        <taxon>Pezizomycotina</taxon>
        <taxon>Sordariomycetes</taxon>
        <taxon>Hypocreomycetidae</taxon>
        <taxon>Hypocreales</taxon>
        <taxon>Sarocladiaceae</taxon>
        <taxon>Sarocladium</taxon>
    </lineage>
</organism>
<evidence type="ECO:0000259" key="14">
    <source>
        <dbReference type="PROSITE" id="PS50039"/>
    </source>
</evidence>
<evidence type="ECO:0000313" key="15">
    <source>
        <dbReference type="EMBL" id="KAK0391895.1"/>
    </source>
</evidence>
<evidence type="ECO:0000256" key="8">
    <source>
        <dbReference type="ARBA" id="ARBA00023125"/>
    </source>
</evidence>
<keyword evidence="8 12" id="KW-0238">DNA-binding</keyword>
<evidence type="ECO:0000256" key="1">
    <source>
        <dbReference type="ARBA" id="ARBA00004123"/>
    </source>
</evidence>
<evidence type="ECO:0000256" key="13">
    <source>
        <dbReference type="SAM" id="MobiDB-lite"/>
    </source>
</evidence>
<evidence type="ECO:0000256" key="9">
    <source>
        <dbReference type="ARBA" id="ARBA00023163"/>
    </source>
</evidence>
<keyword evidence="10 12" id="KW-0539">Nucleus</keyword>
<dbReference type="PROSITE" id="PS50039">
    <property type="entry name" value="FORK_HEAD_3"/>
    <property type="match status" value="1"/>
</dbReference>
<keyword evidence="9" id="KW-0804">Transcription</keyword>
<evidence type="ECO:0000256" key="12">
    <source>
        <dbReference type="PROSITE-ProRule" id="PRU00089"/>
    </source>
</evidence>
<comment type="subcellular location">
    <subcellularLocation>
        <location evidence="2">Cytoplasm</location>
    </subcellularLocation>
    <subcellularLocation>
        <location evidence="1 12">Nucleus</location>
    </subcellularLocation>
</comment>
<feature type="region of interest" description="Disordered" evidence="13">
    <location>
        <begin position="478"/>
        <end position="556"/>
    </location>
</feature>
<dbReference type="Pfam" id="PF00250">
    <property type="entry name" value="Forkhead"/>
    <property type="match status" value="1"/>
</dbReference>
<evidence type="ECO:0000256" key="5">
    <source>
        <dbReference type="ARBA" id="ARBA00022553"/>
    </source>
</evidence>
<evidence type="ECO:0000313" key="16">
    <source>
        <dbReference type="Proteomes" id="UP001175261"/>
    </source>
</evidence>
<feature type="domain" description="Fork-head" evidence="14">
    <location>
        <begin position="194"/>
        <end position="299"/>
    </location>
</feature>
<dbReference type="PANTHER" id="PTHR45767">
    <property type="entry name" value="FORKHEAD BOX PROTEIN O"/>
    <property type="match status" value="1"/>
</dbReference>
<evidence type="ECO:0000256" key="7">
    <source>
        <dbReference type="ARBA" id="ARBA00023015"/>
    </source>
</evidence>
<feature type="compositionally biased region" description="Low complexity" evidence="13">
    <location>
        <begin position="486"/>
        <end position="498"/>
    </location>
</feature>
<dbReference type="Gene3D" id="1.10.10.10">
    <property type="entry name" value="Winged helix-like DNA-binding domain superfamily/Winged helix DNA-binding domain"/>
    <property type="match status" value="1"/>
</dbReference>
<evidence type="ECO:0000256" key="6">
    <source>
        <dbReference type="ARBA" id="ARBA00022604"/>
    </source>
</evidence>